<evidence type="ECO:0000256" key="1">
    <source>
        <dbReference type="SAM" id="MobiDB-lite"/>
    </source>
</evidence>
<organism evidence="2 3">
    <name type="scientific">Vespula pensylvanica</name>
    <name type="common">Western yellow jacket</name>
    <name type="synonym">Wasp</name>
    <dbReference type="NCBI Taxonomy" id="30213"/>
    <lineage>
        <taxon>Eukaryota</taxon>
        <taxon>Metazoa</taxon>
        <taxon>Ecdysozoa</taxon>
        <taxon>Arthropoda</taxon>
        <taxon>Hexapoda</taxon>
        <taxon>Insecta</taxon>
        <taxon>Pterygota</taxon>
        <taxon>Neoptera</taxon>
        <taxon>Endopterygota</taxon>
        <taxon>Hymenoptera</taxon>
        <taxon>Apocrita</taxon>
        <taxon>Aculeata</taxon>
        <taxon>Vespoidea</taxon>
        <taxon>Vespidae</taxon>
        <taxon>Vespinae</taxon>
        <taxon>Vespula</taxon>
    </lineage>
</organism>
<dbReference type="Proteomes" id="UP000600918">
    <property type="component" value="Unassembled WGS sequence"/>
</dbReference>
<dbReference type="EMBL" id="JACSDY010000017">
    <property type="protein sequence ID" value="KAF7401949.1"/>
    <property type="molecule type" value="Genomic_DNA"/>
</dbReference>
<accession>A0A834K7L3</accession>
<reference evidence="2" key="1">
    <citation type="journal article" date="2020" name="G3 (Bethesda)">
        <title>High-Quality Assemblies for Three Invasive Social Wasps from the &lt;i&gt;Vespula&lt;/i&gt; Genus.</title>
        <authorList>
            <person name="Harrop T.W.R."/>
            <person name="Guhlin J."/>
            <person name="McLaughlin G.M."/>
            <person name="Permina E."/>
            <person name="Stockwell P."/>
            <person name="Gilligan J."/>
            <person name="Le Lec M.F."/>
            <person name="Gruber M.A.M."/>
            <person name="Quinn O."/>
            <person name="Lovegrove M."/>
            <person name="Duncan E.J."/>
            <person name="Remnant E.J."/>
            <person name="Van Eeckhoven J."/>
            <person name="Graham B."/>
            <person name="Knapp R.A."/>
            <person name="Langford K.W."/>
            <person name="Kronenberg Z."/>
            <person name="Press M.O."/>
            <person name="Eacker S.M."/>
            <person name="Wilson-Rankin E.E."/>
            <person name="Purcell J."/>
            <person name="Lester P.J."/>
            <person name="Dearden P.K."/>
        </authorList>
    </citation>
    <scope>NUCLEOTIDE SEQUENCE</scope>
    <source>
        <strain evidence="2">Volc-1</strain>
    </source>
</reference>
<sequence length="100" mass="10781">MVGGALTGLRVAVRQIKALSSRSFILIQLSDVLTPVASGSYFRKVTGNLRSSLIVVTTRRCVPSLRSKVRRRGEGGVRHRWEYERDSASSSDSSGSGGGE</sequence>
<protein>
    <submittedName>
        <fullName evidence="2">Uncharacterized protein</fullName>
    </submittedName>
</protein>
<proteinExistence type="predicted"/>
<evidence type="ECO:0000313" key="3">
    <source>
        <dbReference type="Proteomes" id="UP000600918"/>
    </source>
</evidence>
<comment type="caution">
    <text evidence="2">The sequence shown here is derived from an EMBL/GenBank/DDBJ whole genome shotgun (WGS) entry which is preliminary data.</text>
</comment>
<name>A0A834K7L3_VESPE</name>
<feature type="region of interest" description="Disordered" evidence="1">
    <location>
        <begin position="71"/>
        <end position="100"/>
    </location>
</feature>
<keyword evidence="3" id="KW-1185">Reference proteome</keyword>
<dbReference type="AlphaFoldDB" id="A0A834K7L3"/>
<evidence type="ECO:0000313" key="2">
    <source>
        <dbReference type="EMBL" id="KAF7401949.1"/>
    </source>
</evidence>
<gene>
    <name evidence="2" type="ORF">H0235_015285</name>
</gene>
<feature type="compositionally biased region" description="Basic and acidic residues" evidence="1">
    <location>
        <begin position="72"/>
        <end position="87"/>
    </location>
</feature>